<dbReference type="Pfam" id="PF01699">
    <property type="entry name" value="Na_Ca_ex"/>
    <property type="match status" value="2"/>
</dbReference>
<dbReference type="GO" id="GO:0005886">
    <property type="term" value="C:plasma membrane"/>
    <property type="evidence" value="ECO:0007669"/>
    <property type="project" value="TreeGrafter"/>
</dbReference>
<evidence type="ECO:0000256" key="5">
    <source>
        <dbReference type="SAM" id="Phobius"/>
    </source>
</evidence>
<dbReference type="STRING" id="329726.AM1_0360"/>
<protein>
    <submittedName>
        <fullName evidence="7">K+-dependent Na+/Ca+ exchanger, putative</fullName>
    </submittedName>
</protein>
<dbReference type="NCBIfam" id="TIGR00367">
    <property type="entry name" value="calcium/sodium antiporter"/>
    <property type="match status" value="1"/>
</dbReference>
<sequence>MIVTAIAAIVGGLVLLVVGAEALVRGASRLATMVGLSPLIIGLTIVAYGTSAPEMAVSVKSSIIGQGDISLGNVIGSNIFNILLILGLSSLITPLLVAQQLVRLDVPIMIGVSGLMWLFSWDGNLGRSDGVILCLGGIIYTLFLIYQGRREHNEEVQAEYANEYGKPIQFSGPSLLANLGYVVVGAILLVSGSNSLVNGSVSIAQRFGISELVIGLTIISVGTSLPELATSIVASFRGERDIAVGNVIGSNIFNILTALGLASMLAPGGIAVTNTVRSFDIPIMIAAAVACLPIFATGNVISRWEGILFLIYYMAYNSYLVLDTMHHEGISVLTTVISTFIAPLTIITFAIITFRTVRHQRSKKV</sequence>
<feature type="domain" description="Sodium/calcium exchanger membrane region" evidence="6">
    <location>
        <begin position="179"/>
        <end position="319"/>
    </location>
</feature>
<keyword evidence="8" id="KW-1185">Reference proteome</keyword>
<dbReference type="PANTHER" id="PTHR10846:SF8">
    <property type="entry name" value="INNER MEMBRANE PROTEIN YRBG"/>
    <property type="match status" value="1"/>
</dbReference>
<feature type="transmembrane region" description="Helical" evidence="5">
    <location>
        <begin position="212"/>
        <end position="232"/>
    </location>
</feature>
<dbReference type="GO" id="GO:0005262">
    <property type="term" value="F:calcium channel activity"/>
    <property type="evidence" value="ECO:0007669"/>
    <property type="project" value="TreeGrafter"/>
</dbReference>
<feature type="domain" description="Sodium/calcium exchanger membrane region" evidence="6">
    <location>
        <begin position="5"/>
        <end position="145"/>
    </location>
</feature>
<keyword evidence="3 5" id="KW-1133">Transmembrane helix</keyword>
<feature type="transmembrane region" description="Helical" evidence="5">
    <location>
        <begin position="101"/>
        <end position="119"/>
    </location>
</feature>
<evidence type="ECO:0000313" key="8">
    <source>
        <dbReference type="Proteomes" id="UP000000268"/>
    </source>
</evidence>
<feature type="transmembrane region" description="Helical" evidence="5">
    <location>
        <begin position="252"/>
        <end position="272"/>
    </location>
</feature>
<evidence type="ECO:0000256" key="4">
    <source>
        <dbReference type="ARBA" id="ARBA00023136"/>
    </source>
</evidence>
<dbReference type="GO" id="GO:0008273">
    <property type="term" value="F:calcium, potassium:sodium antiporter activity"/>
    <property type="evidence" value="ECO:0007669"/>
    <property type="project" value="TreeGrafter"/>
</dbReference>
<feature type="transmembrane region" description="Helical" evidence="5">
    <location>
        <begin position="284"/>
        <end position="312"/>
    </location>
</feature>
<keyword evidence="2 5" id="KW-0812">Transmembrane</keyword>
<dbReference type="RefSeq" id="WP_012161029.1">
    <property type="nucleotide sequence ID" value="NC_009925.1"/>
</dbReference>
<dbReference type="Gene3D" id="6.10.280.80">
    <property type="entry name" value="NCX, peripheral helical region"/>
    <property type="match status" value="1"/>
</dbReference>
<dbReference type="Gene3D" id="1.20.1420.30">
    <property type="entry name" value="NCX, central ion-binding region"/>
    <property type="match status" value="1"/>
</dbReference>
<name>B0C9X9_ACAM1</name>
<evidence type="ECO:0000256" key="3">
    <source>
        <dbReference type="ARBA" id="ARBA00022989"/>
    </source>
</evidence>
<reference evidence="7 8" key="1">
    <citation type="journal article" date="2008" name="Proc. Natl. Acad. Sci. U.S.A.">
        <title>Niche adaptation and genome expansion in the chlorophyll d-producing cyanobacterium Acaryochloris marina.</title>
        <authorList>
            <person name="Swingley W.D."/>
            <person name="Chen M."/>
            <person name="Cheung P.C."/>
            <person name="Conrad A.L."/>
            <person name="Dejesa L.C."/>
            <person name="Hao J."/>
            <person name="Honchak B.M."/>
            <person name="Karbach L.E."/>
            <person name="Kurdoglu A."/>
            <person name="Lahiri S."/>
            <person name="Mastrian S.D."/>
            <person name="Miyashita H."/>
            <person name="Page L."/>
            <person name="Ramakrishna P."/>
            <person name="Satoh S."/>
            <person name="Sattley W.M."/>
            <person name="Shimada Y."/>
            <person name="Taylor H.L."/>
            <person name="Tomo T."/>
            <person name="Tsuchiya T."/>
            <person name="Wang Z.T."/>
            <person name="Raymond J."/>
            <person name="Mimuro M."/>
            <person name="Blankenship R.E."/>
            <person name="Touchman J.W."/>
        </authorList>
    </citation>
    <scope>NUCLEOTIDE SEQUENCE [LARGE SCALE GENOMIC DNA]</scope>
    <source>
        <strain evidence="8">MBIC 11017</strain>
    </source>
</reference>
<gene>
    <name evidence="7" type="ordered locus">AM1_0360</name>
</gene>
<dbReference type="KEGG" id="amr:AM1_0360"/>
<evidence type="ECO:0000313" key="7">
    <source>
        <dbReference type="EMBL" id="ABW25419.1"/>
    </source>
</evidence>
<dbReference type="InterPro" id="IPR044880">
    <property type="entry name" value="NCX_ion-bd_dom_sf"/>
</dbReference>
<accession>B0C9X9</accession>
<feature type="transmembrane region" description="Helical" evidence="5">
    <location>
        <begin position="168"/>
        <end position="191"/>
    </location>
</feature>
<evidence type="ECO:0000256" key="2">
    <source>
        <dbReference type="ARBA" id="ARBA00022692"/>
    </source>
</evidence>
<feature type="transmembrane region" description="Helical" evidence="5">
    <location>
        <begin position="71"/>
        <end position="95"/>
    </location>
</feature>
<dbReference type="Proteomes" id="UP000000268">
    <property type="component" value="Chromosome"/>
</dbReference>
<dbReference type="GO" id="GO:0006874">
    <property type="term" value="P:intracellular calcium ion homeostasis"/>
    <property type="evidence" value="ECO:0007669"/>
    <property type="project" value="TreeGrafter"/>
</dbReference>
<feature type="transmembrane region" description="Helical" evidence="5">
    <location>
        <begin position="30"/>
        <end position="50"/>
    </location>
</feature>
<proteinExistence type="predicted"/>
<dbReference type="HOGENOM" id="CLU_007948_0_3_3"/>
<evidence type="ECO:0000256" key="1">
    <source>
        <dbReference type="ARBA" id="ARBA00004141"/>
    </source>
</evidence>
<dbReference type="PANTHER" id="PTHR10846">
    <property type="entry name" value="SODIUM/POTASSIUM/CALCIUM EXCHANGER"/>
    <property type="match status" value="1"/>
</dbReference>
<feature type="transmembrane region" description="Helical" evidence="5">
    <location>
        <begin position="332"/>
        <end position="354"/>
    </location>
</feature>
<dbReference type="InterPro" id="IPR004481">
    <property type="entry name" value="K/Na/Ca-exchanger"/>
</dbReference>
<dbReference type="OrthoDB" id="9794225at2"/>
<dbReference type="InterPro" id="IPR004837">
    <property type="entry name" value="NaCa_Exmemb"/>
</dbReference>
<organism evidence="7 8">
    <name type="scientific">Acaryochloris marina (strain MBIC 11017)</name>
    <dbReference type="NCBI Taxonomy" id="329726"/>
    <lineage>
        <taxon>Bacteria</taxon>
        <taxon>Bacillati</taxon>
        <taxon>Cyanobacteriota</taxon>
        <taxon>Cyanophyceae</taxon>
        <taxon>Acaryochloridales</taxon>
        <taxon>Acaryochloridaceae</taxon>
        <taxon>Acaryochloris</taxon>
    </lineage>
</organism>
<comment type="subcellular location">
    <subcellularLocation>
        <location evidence="1">Membrane</location>
        <topology evidence="1">Multi-pass membrane protein</topology>
    </subcellularLocation>
</comment>
<dbReference type="EMBL" id="CP000828">
    <property type="protein sequence ID" value="ABW25419.1"/>
    <property type="molecule type" value="Genomic_DNA"/>
</dbReference>
<evidence type="ECO:0000259" key="6">
    <source>
        <dbReference type="Pfam" id="PF01699"/>
    </source>
</evidence>
<dbReference type="AlphaFoldDB" id="B0C9X9"/>
<feature type="transmembrane region" description="Helical" evidence="5">
    <location>
        <begin position="131"/>
        <end position="148"/>
    </location>
</feature>
<keyword evidence="4 5" id="KW-0472">Membrane</keyword>
<dbReference type="eggNOG" id="COG0530">
    <property type="taxonomic scope" value="Bacteria"/>
</dbReference>